<dbReference type="Proteomes" id="UP000215305">
    <property type="component" value="Unassembled WGS sequence"/>
</dbReference>
<dbReference type="PANTHER" id="PTHR11552">
    <property type="entry name" value="GLUCOSE-METHANOL-CHOLINE GMC OXIDOREDUCTASE"/>
    <property type="match status" value="1"/>
</dbReference>
<dbReference type="Gene3D" id="3.50.50.60">
    <property type="entry name" value="FAD/NAD(P)-binding domain"/>
    <property type="match status" value="1"/>
</dbReference>
<dbReference type="EMBL" id="NKHU02000096">
    <property type="protein sequence ID" value="RHZ55749.1"/>
    <property type="molecule type" value="Genomic_DNA"/>
</dbReference>
<dbReference type="SUPFAM" id="SSF51905">
    <property type="entry name" value="FAD/NAD(P)-binding domain"/>
    <property type="match status" value="1"/>
</dbReference>
<evidence type="ECO:0000259" key="14">
    <source>
        <dbReference type="PROSITE" id="PS51186"/>
    </source>
</evidence>
<proteinExistence type="inferred from homology"/>
<dbReference type="InterPro" id="IPR000172">
    <property type="entry name" value="GMC_OxRdtase_N"/>
</dbReference>
<keyword evidence="8 13" id="KW-0285">Flavoprotein</keyword>
<evidence type="ECO:0000256" key="2">
    <source>
        <dbReference type="ARBA" id="ARBA00004191"/>
    </source>
</evidence>
<evidence type="ECO:0000256" key="11">
    <source>
        <dbReference type="ARBA" id="ARBA00049435"/>
    </source>
</evidence>
<dbReference type="SUPFAM" id="SSF55729">
    <property type="entry name" value="Acyl-CoA N-acyltransferases (Nat)"/>
    <property type="match status" value="1"/>
</dbReference>
<comment type="similarity">
    <text evidence="4 13">Belongs to the GMC oxidoreductase family.</text>
</comment>
<comment type="subunit">
    <text evidence="5">Homodimer.</text>
</comment>
<dbReference type="PANTHER" id="PTHR11552:SF134">
    <property type="entry name" value="GLUCOSE-METHANOL-CHOLINE OXIDOREDUCTASE N-TERMINAL DOMAIN-CONTAINING PROTEIN"/>
    <property type="match status" value="1"/>
</dbReference>
<evidence type="ECO:0000256" key="13">
    <source>
        <dbReference type="RuleBase" id="RU003968"/>
    </source>
</evidence>
<dbReference type="RefSeq" id="XP_026614448.1">
    <property type="nucleotide sequence ID" value="XM_026758909.1"/>
</dbReference>
<reference evidence="15" key="1">
    <citation type="submission" date="2018-08" db="EMBL/GenBank/DDBJ databases">
        <title>Draft genome sequence of azole-resistant Aspergillus thermomutatus (Neosartorya pseudofischeri) strain HMR AF 39, isolated from a human nasal aspirate.</title>
        <authorList>
            <person name="Parent-Michaud M."/>
            <person name="Dufresne P.J."/>
            <person name="Fournier E."/>
            <person name="Martineau C."/>
            <person name="Moreira S."/>
            <person name="Perkins V."/>
            <person name="De Repentigny L."/>
            <person name="Dufresne S.F."/>
        </authorList>
    </citation>
    <scope>NUCLEOTIDE SEQUENCE [LARGE SCALE GENOMIC DNA]</scope>
    <source>
        <strain evidence="15">HMR AF 39</strain>
    </source>
</reference>
<keyword evidence="9 13" id="KW-0274">FAD</keyword>
<keyword evidence="6" id="KW-0134">Cell wall</keyword>
<dbReference type="Pfam" id="PF00732">
    <property type="entry name" value="GMC_oxred_N"/>
    <property type="match status" value="1"/>
</dbReference>
<evidence type="ECO:0000256" key="3">
    <source>
        <dbReference type="ARBA" id="ARBA00004498"/>
    </source>
</evidence>
<evidence type="ECO:0000256" key="9">
    <source>
        <dbReference type="ARBA" id="ARBA00022827"/>
    </source>
</evidence>
<dbReference type="InterPro" id="IPR012132">
    <property type="entry name" value="GMC_OxRdtase"/>
</dbReference>
<protein>
    <recommendedName>
        <fullName evidence="12">glucose oxidase</fullName>
        <ecNumber evidence="12">1.1.3.4</ecNumber>
    </recommendedName>
</protein>
<gene>
    <name evidence="15" type="ORF">CDV56_105290</name>
</gene>
<feature type="domain" description="N-acetyltransferase" evidence="14">
    <location>
        <begin position="101"/>
        <end position="235"/>
    </location>
</feature>
<dbReference type="GeneID" id="38127264"/>
<keyword evidence="10" id="KW-0560">Oxidoreductase</keyword>
<dbReference type="GO" id="GO:0050660">
    <property type="term" value="F:flavin adenine dinucleotide binding"/>
    <property type="evidence" value="ECO:0007669"/>
    <property type="project" value="InterPro"/>
</dbReference>
<dbReference type="InterPro" id="IPR027424">
    <property type="entry name" value="Glucose_Oxidase_domain_2"/>
</dbReference>
<dbReference type="GO" id="GO:0016747">
    <property type="term" value="F:acyltransferase activity, transferring groups other than amino-acyl groups"/>
    <property type="evidence" value="ECO:0007669"/>
    <property type="project" value="InterPro"/>
</dbReference>
<organism evidence="15 16">
    <name type="scientific">Aspergillus thermomutatus</name>
    <name type="common">Neosartorya pseudofischeri</name>
    <dbReference type="NCBI Taxonomy" id="41047"/>
    <lineage>
        <taxon>Eukaryota</taxon>
        <taxon>Fungi</taxon>
        <taxon>Dikarya</taxon>
        <taxon>Ascomycota</taxon>
        <taxon>Pezizomycotina</taxon>
        <taxon>Eurotiomycetes</taxon>
        <taxon>Eurotiomycetidae</taxon>
        <taxon>Eurotiales</taxon>
        <taxon>Aspergillaceae</taxon>
        <taxon>Aspergillus</taxon>
        <taxon>Aspergillus subgen. Fumigati</taxon>
    </lineage>
</organism>
<dbReference type="PROSITE" id="PS00623">
    <property type="entry name" value="GMC_OXRED_1"/>
    <property type="match status" value="1"/>
</dbReference>
<dbReference type="CDD" id="cd04301">
    <property type="entry name" value="NAT_SF"/>
    <property type="match status" value="1"/>
</dbReference>
<evidence type="ECO:0000256" key="7">
    <source>
        <dbReference type="ARBA" id="ARBA00022530"/>
    </source>
</evidence>
<dbReference type="STRING" id="41047.A0A397GZD4"/>
<keyword evidence="7" id="KW-0272">Extracellular matrix</keyword>
<evidence type="ECO:0000256" key="8">
    <source>
        <dbReference type="ARBA" id="ARBA00022630"/>
    </source>
</evidence>
<dbReference type="InterPro" id="IPR016181">
    <property type="entry name" value="Acyl_CoA_acyltransferase"/>
</dbReference>
<evidence type="ECO:0000256" key="12">
    <source>
        <dbReference type="ARBA" id="ARBA00049722"/>
    </source>
</evidence>
<evidence type="ECO:0000256" key="10">
    <source>
        <dbReference type="ARBA" id="ARBA00023002"/>
    </source>
</evidence>
<dbReference type="AlphaFoldDB" id="A0A397GZD4"/>
<dbReference type="InterPro" id="IPR036188">
    <property type="entry name" value="FAD/NAD-bd_sf"/>
</dbReference>
<dbReference type="EC" id="1.1.3.4" evidence="12"/>
<keyword evidence="16" id="KW-1185">Reference proteome</keyword>
<comment type="cofactor">
    <cofactor evidence="1">
        <name>FAD</name>
        <dbReference type="ChEBI" id="CHEBI:57692"/>
    </cofactor>
</comment>
<evidence type="ECO:0000256" key="6">
    <source>
        <dbReference type="ARBA" id="ARBA00022512"/>
    </source>
</evidence>
<dbReference type="VEuPathDB" id="FungiDB:CDV56_105290"/>
<comment type="subcellular location">
    <subcellularLocation>
        <location evidence="2">Secreted</location>
        <location evidence="2">Cell wall</location>
    </subcellularLocation>
    <subcellularLocation>
        <location evidence="3">Secreted</location>
        <location evidence="3">Extracellular space</location>
        <location evidence="3">Extracellular matrix</location>
    </subcellularLocation>
</comment>
<evidence type="ECO:0000256" key="1">
    <source>
        <dbReference type="ARBA" id="ARBA00001974"/>
    </source>
</evidence>
<evidence type="ECO:0000256" key="4">
    <source>
        <dbReference type="ARBA" id="ARBA00010790"/>
    </source>
</evidence>
<comment type="caution">
    <text evidence="15">The sequence shown here is derived from an EMBL/GenBank/DDBJ whole genome shotgun (WGS) entry which is preliminary data.</text>
</comment>
<dbReference type="PROSITE" id="PS51186">
    <property type="entry name" value="GNAT"/>
    <property type="match status" value="1"/>
</dbReference>
<evidence type="ECO:0000256" key="5">
    <source>
        <dbReference type="ARBA" id="ARBA00011738"/>
    </source>
</evidence>
<dbReference type="Gene3D" id="4.10.450.10">
    <property type="entry name" value="Glucose Oxidase, domain 2"/>
    <property type="match status" value="1"/>
</dbReference>
<accession>A0A397GZD4</accession>
<dbReference type="InterPro" id="IPR000182">
    <property type="entry name" value="GNAT_dom"/>
</dbReference>
<dbReference type="Gene3D" id="3.40.630.30">
    <property type="match status" value="1"/>
</dbReference>
<dbReference type="Pfam" id="PF13508">
    <property type="entry name" value="Acetyltransf_7"/>
    <property type="match status" value="1"/>
</dbReference>
<dbReference type="OrthoDB" id="4463580at2759"/>
<dbReference type="Gene3D" id="3.30.560.10">
    <property type="entry name" value="Glucose Oxidase, domain 3"/>
    <property type="match status" value="1"/>
</dbReference>
<evidence type="ECO:0000313" key="16">
    <source>
        <dbReference type="Proteomes" id="UP000215305"/>
    </source>
</evidence>
<evidence type="ECO:0000313" key="15">
    <source>
        <dbReference type="EMBL" id="RHZ55749.1"/>
    </source>
</evidence>
<name>A0A397GZD4_ASPTH</name>
<sequence length="509" mass="56647">MHLRPARSQDLRLIADVAAQAMLEDELFSYLCPGGKSWLIIVAVEDVSPVADSAKVSSLIMGYAVWERISVGAEKSTKQWRETEQTGWWNGLFDPTRPKNPNRRRTPLITGSLSLPVLKEQFLHLTDRCVSRLYPDRSVDKARLASYNALTTECFPFSHFTELWYLAVLAGSPEYRRRGIGRSLVNWGLEQVGREVTPVGLEASARGTWLYEKLGFETVNEVQLVQGIIMRAMLWDNRPPANQRDSELQPSEFNSGVDAYLHTDNEPVMNNIRGAAGCALAVNLARSTNRPRVLLLEAGVRNDNKITNGRQIDYSSGKVLGGSTAINFGIFAVGPRNDYDKWAAVVGDELYKWDRMQPRFRSLETFDSTILEPKNAKYAAPKSSDHGSQGALRVGFASEWEQDLPLILDIFEQAGLVRNPDHNSGNPIGMALVVNSANKGRRITATDLLDTAPEDLKVITESPVQRVVLEAKKAIGVECNGKQCKSSQFDLSAPLRDSLQITLRKVSFE</sequence>
<keyword evidence="7" id="KW-0964">Secreted</keyword>
<comment type="catalytic activity">
    <reaction evidence="11">
        <text>beta-D-glucose + O2 = D-glucono-1,5-lactone + H2O2</text>
        <dbReference type="Rhea" id="RHEA:11428"/>
        <dbReference type="ChEBI" id="CHEBI:15379"/>
        <dbReference type="ChEBI" id="CHEBI:15903"/>
        <dbReference type="ChEBI" id="CHEBI:16217"/>
        <dbReference type="ChEBI" id="CHEBI:16240"/>
        <dbReference type="EC" id="1.1.3.4"/>
    </reaction>
    <physiologicalReaction direction="left-to-right" evidence="11">
        <dbReference type="Rhea" id="RHEA:11429"/>
    </physiologicalReaction>
</comment>
<dbReference type="GO" id="GO:0046562">
    <property type="term" value="F:beta-D-glucose oxidase activity"/>
    <property type="evidence" value="ECO:0007669"/>
    <property type="project" value="UniProtKB-EC"/>
</dbReference>